<dbReference type="GO" id="GO:0016787">
    <property type="term" value="F:hydrolase activity"/>
    <property type="evidence" value="ECO:0007669"/>
    <property type="project" value="InterPro"/>
</dbReference>
<dbReference type="GO" id="GO:0003677">
    <property type="term" value="F:DNA binding"/>
    <property type="evidence" value="ECO:0007669"/>
    <property type="project" value="InterPro"/>
</dbReference>
<name>A0A1Y6CAR1_9NEIS</name>
<dbReference type="RefSeq" id="WP_085277812.1">
    <property type="nucleotide sequence ID" value="NZ_FXAG01000030.1"/>
</dbReference>
<dbReference type="InterPro" id="IPR006935">
    <property type="entry name" value="Helicase/UvrB_N"/>
</dbReference>
<dbReference type="InterPro" id="IPR054347">
    <property type="entry name" value="TOTE_primase"/>
</dbReference>
<evidence type="ECO:0000259" key="1">
    <source>
        <dbReference type="PROSITE" id="PS51192"/>
    </source>
</evidence>
<proteinExistence type="predicted"/>
<dbReference type="InterPro" id="IPR001650">
    <property type="entry name" value="Helicase_C-like"/>
</dbReference>
<accession>A0A1Y6CAR1</accession>
<evidence type="ECO:0000313" key="2">
    <source>
        <dbReference type="EMBL" id="SMF53775.1"/>
    </source>
</evidence>
<feature type="domain" description="Helicase ATP-binding" evidence="1">
    <location>
        <begin position="434"/>
        <end position="584"/>
    </location>
</feature>
<organism evidence="2 3">
    <name type="scientific">Pseudogulbenkiania subflava DSM 22618</name>
    <dbReference type="NCBI Taxonomy" id="1123014"/>
    <lineage>
        <taxon>Bacteria</taxon>
        <taxon>Pseudomonadati</taxon>
        <taxon>Pseudomonadota</taxon>
        <taxon>Betaproteobacteria</taxon>
        <taxon>Neisseriales</taxon>
        <taxon>Chromobacteriaceae</taxon>
        <taxon>Pseudogulbenkiania</taxon>
    </lineage>
</organism>
<dbReference type="PANTHER" id="PTHR47396:SF1">
    <property type="entry name" value="ATP-DEPENDENT HELICASE IRC3-RELATED"/>
    <property type="match status" value="1"/>
</dbReference>
<dbReference type="InterPro" id="IPR027417">
    <property type="entry name" value="P-loop_NTPase"/>
</dbReference>
<dbReference type="Proteomes" id="UP000192920">
    <property type="component" value="Unassembled WGS sequence"/>
</dbReference>
<dbReference type="PANTHER" id="PTHR47396">
    <property type="entry name" value="TYPE I RESTRICTION ENZYME ECOKI R PROTEIN"/>
    <property type="match status" value="1"/>
</dbReference>
<evidence type="ECO:0000313" key="3">
    <source>
        <dbReference type="Proteomes" id="UP000192920"/>
    </source>
</evidence>
<reference evidence="3" key="1">
    <citation type="submission" date="2017-04" db="EMBL/GenBank/DDBJ databases">
        <authorList>
            <person name="Varghese N."/>
            <person name="Submissions S."/>
        </authorList>
    </citation>
    <scope>NUCLEOTIDE SEQUENCE [LARGE SCALE GENOMIC DNA]</scope>
    <source>
        <strain evidence="3">DSM 22618</strain>
    </source>
</reference>
<dbReference type="Gene3D" id="3.40.50.300">
    <property type="entry name" value="P-loop containing nucleotide triphosphate hydrolases"/>
    <property type="match status" value="2"/>
</dbReference>
<gene>
    <name evidence="2" type="ORF">SAMN02745746_03827</name>
</gene>
<sequence length="783" mass="86818">MSTTHDELARLQAENARLIALLESHGIDWRLPPRPAPVAPEPEPSRLSTHEKVALFHRLFRGRADVYPTRWESKTTGKSGYAPACANEWQPGVCEKPRIKCSDCGNRLLMQLSDSVIYGHLTGVHTVGVYPLLEDDTCYFLAVDFDEAEWQEDIRAFLQSCNELGVPAAPEISRSGQGAHAWVFFTDKVSARDARRLGTAIISHTCARTRQLQLASYDRLFPNQDTMPTGGFGNLIALPLQKKARERNCSVFVNAELTPYPDQWAFLASIQPMAPQDIEPTIMRATGGMPPIDVTFIDDEELATPWKRTTPSAKKLTGKMPESLTVTLANLIYFEKAQLPQSLANRLIRLAAFQNPEFYKAQAMRMSVWNTPRVIGCAENYPQHIALPRGCLEAAQELLCDHGIRCDLRDERYLGHPIDIDFAGTLRLDQEAAVAAMLHHDAGVLCAPTAFGKTVTAAALIARRGLNTLVLVHRAELLKQWQERLQAFLDVSKGVVGTIGGGKNKATGKIDIALMQSLSRQGEVNPLVENYGHIIVDECHHVGATSFEAILKLTKAKFVLGLTATPIRRDGQQPIIFMQCGPIRYTAAKPTGAPHDLEVDPRILDAPIMLPSTAGIQDVFRHLANDQLRTDAIATEVEKAYLEGRKVLVLTERTEHIDSILATLAGKVPSPYILHGKLSKKLRSALLTELEALPPEAPRILVATGKLVGEGFDHPPLDTLILAMPVSWKGTLQQYAGRLHREHGNKTSVRIIDFVDSGHPALLRMWDKRQQGYRAMDYRVVER</sequence>
<dbReference type="GO" id="GO:0005829">
    <property type="term" value="C:cytosol"/>
    <property type="evidence" value="ECO:0007669"/>
    <property type="project" value="TreeGrafter"/>
</dbReference>
<dbReference type="SMART" id="SM00487">
    <property type="entry name" value="DEXDc"/>
    <property type="match status" value="1"/>
</dbReference>
<keyword evidence="3" id="KW-1185">Reference proteome</keyword>
<dbReference type="CDD" id="cd18785">
    <property type="entry name" value="SF2_C"/>
    <property type="match status" value="1"/>
</dbReference>
<dbReference type="InterPro" id="IPR014001">
    <property type="entry name" value="Helicase_ATP-bd"/>
</dbReference>
<dbReference type="AlphaFoldDB" id="A0A1Y6CAR1"/>
<dbReference type="SUPFAM" id="SSF52540">
    <property type="entry name" value="P-loop containing nucleoside triphosphate hydrolases"/>
    <property type="match status" value="2"/>
</dbReference>
<dbReference type="GO" id="GO:0005524">
    <property type="term" value="F:ATP binding"/>
    <property type="evidence" value="ECO:0007669"/>
    <property type="project" value="InterPro"/>
</dbReference>
<dbReference type="Pfam" id="PF04851">
    <property type="entry name" value="ResIII"/>
    <property type="match status" value="1"/>
</dbReference>
<dbReference type="InterPro" id="IPR050742">
    <property type="entry name" value="Helicase_Restrict-Modif_Enz"/>
</dbReference>
<dbReference type="PROSITE" id="PS51192">
    <property type="entry name" value="HELICASE_ATP_BIND_1"/>
    <property type="match status" value="1"/>
</dbReference>
<dbReference type="CDD" id="cd17926">
    <property type="entry name" value="DEXHc_RE"/>
    <property type="match status" value="1"/>
</dbReference>
<protein>
    <recommendedName>
        <fullName evidence="1">Helicase ATP-binding domain-containing protein</fullName>
    </recommendedName>
</protein>
<dbReference type="STRING" id="1123014.SAMN02745746_03827"/>
<dbReference type="EMBL" id="FXAG01000030">
    <property type="protein sequence ID" value="SMF53775.1"/>
    <property type="molecule type" value="Genomic_DNA"/>
</dbReference>
<dbReference type="Pfam" id="PF22548">
    <property type="entry name" value="AEP-TOTE"/>
    <property type="match status" value="1"/>
</dbReference>
<dbReference type="Pfam" id="PF00271">
    <property type="entry name" value="Helicase_C"/>
    <property type="match status" value="1"/>
</dbReference>